<reference evidence="3 4" key="1">
    <citation type="journal article" date="2010" name="Stand. Genomic Sci.">
        <title>Complete genome sequence of Haliangium ochraceum type strain (SMP-2).</title>
        <authorList>
            <consortium name="US DOE Joint Genome Institute (JGI-PGF)"/>
            <person name="Ivanova N."/>
            <person name="Daum C."/>
            <person name="Lang E."/>
            <person name="Abt B."/>
            <person name="Kopitz M."/>
            <person name="Saunders E."/>
            <person name="Lapidus A."/>
            <person name="Lucas S."/>
            <person name="Glavina Del Rio T."/>
            <person name="Nolan M."/>
            <person name="Tice H."/>
            <person name="Copeland A."/>
            <person name="Cheng J.F."/>
            <person name="Chen F."/>
            <person name="Bruce D."/>
            <person name="Goodwin L."/>
            <person name="Pitluck S."/>
            <person name="Mavromatis K."/>
            <person name="Pati A."/>
            <person name="Mikhailova N."/>
            <person name="Chen A."/>
            <person name="Palaniappan K."/>
            <person name="Land M."/>
            <person name="Hauser L."/>
            <person name="Chang Y.J."/>
            <person name="Jeffries C.D."/>
            <person name="Detter J.C."/>
            <person name="Brettin T."/>
            <person name="Rohde M."/>
            <person name="Goker M."/>
            <person name="Bristow J."/>
            <person name="Markowitz V."/>
            <person name="Eisen J.A."/>
            <person name="Hugenholtz P."/>
            <person name="Kyrpides N.C."/>
            <person name="Klenk H.P."/>
        </authorList>
    </citation>
    <scope>NUCLEOTIDE SEQUENCE [LARGE SCALE GENOMIC DNA]</scope>
    <source>
        <strain evidence="4">DSM 14365 / CIP 107738 / JCM 11303 / AJ 13395 / SMP-2</strain>
    </source>
</reference>
<dbReference type="AlphaFoldDB" id="D0LVI6"/>
<evidence type="ECO:0000313" key="4">
    <source>
        <dbReference type="Proteomes" id="UP000001880"/>
    </source>
</evidence>
<dbReference type="PROSITE" id="PS00061">
    <property type="entry name" value="ADH_SHORT"/>
    <property type="match status" value="1"/>
</dbReference>
<dbReference type="HOGENOM" id="CLU_010194_1_1_7"/>
<evidence type="ECO:0000313" key="3">
    <source>
        <dbReference type="EMBL" id="ACY17547.1"/>
    </source>
</evidence>
<dbReference type="PANTHER" id="PTHR43943:SF2">
    <property type="entry name" value="DEHYDROGENASE_REDUCTASE 4"/>
    <property type="match status" value="1"/>
</dbReference>
<accession>D0LVI6</accession>
<keyword evidence="4" id="KW-1185">Reference proteome</keyword>
<name>D0LVI6_HALO1</name>
<dbReference type="SMART" id="SM00822">
    <property type="entry name" value="PKS_KR"/>
    <property type="match status" value="1"/>
</dbReference>
<dbReference type="PANTHER" id="PTHR43943">
    <property type="entry name" value="DEHYDROGENASE/REDUCTASE (SDR FAMILY) MEMBER 4"/>
    <property type="match status" value="1"/>
</dbReference>
<dbReference type="eggNOG" id="COG1028">
    <property type="taxonomic scope" value="Bacteria"/>
</dbReference>
<evidence type="ECO:0000256" key="1">
    <source>
        <dbReference type="ARBA" id="ARBA00006484"/>
    </source>
</evidence>
<dbReference type="STRING" id="502025.Hoch_5059"/>
<proteinExistence type="inferred from homology"/>
<dbReference type="CDD" id="cd05233">
    <property type="entry name" value="SDR_c"/>
    <property type="match status" value="1"/>
</dbReference>
<comment type="similarity">
    <text evidence="1">Belongs to the short-chain dehydrogenases/reductases (SDR) family.</text>
</comment>
<sequence>MILSRSMSETASSTISLQGDVVVITGASRGIGAAIARACVQAGARVVLASRKQPDLDTLAEELRAEGGEALPIACHIGKPEQITALFERAASEFGKVDALVSNAATNPYFGPLIDTPEAAIDKTIEVNMKGYLSAASAFVKHVRARKGERGSIVNVASVVGMQAAPMQGVYGMTKAAVISMTQTLALELGSTGIRVNAIAPGLVETRFAAAIVDNPDMRDHFVKRTALRRHAQPEEIAGAAVYLSSQAASYVTGHTMVVDGGFTTC</sequence>
<dbReference type="EMBL" id="CP001804">
    <property type="protein sequence ID" value="ACY17547.1"/>
    <property type="molecule type" value="Genomic_DNA"/>
</dbReference>
<dbReference type="PRINTS" id="PR00081">
    <property type="entry name" value="GDHRDH"/>
</dbReference>
<dbReference type="InterPro" id="IPR020904">
    <property type="entry name" value="Sc_DH/Rdtase_CS"/>
</dbReference>
<feature type="domain" description="Ketoreductase" evidence="2">
    <location>
        <begin position="20"/>
        <end position="202"/>
    </location>
</feature>
<dbReference type="NCBIfam" id="NF005559">
    <property type="entry name" value="PRK07231.1"/>
    <property type="match status" value="1"/>
</dbReference>
<organism evidence="3 4">
    <name type="scientific">Haliangium ochraceum (strain DSM 14365 / JCM 11303 / SMP-2)</name>
    <dbReference type="NCBI Taxonomy" id="502025"/>
    <lineage>
        <taxon>Bacteria</taxon>
        <taxon>Pseudomonadati</taxon>
        <taxon>Myxococcota</taxon>
        <taxon>Polyangia</taxon>
        <taxon>Haliangiales</taxon>
        <taxon>Kofleriaceae</taxon>
        <taxon>Haliangium</taxon>
    </lineage>
</organism>
<dbReference type="FunFam" id="3.40.50.720:FF:000084">
    <property type="entry name" value="Short-chain dehydrogenase reductase"/>
    <property type="match status" value="1"/>
</dbReference>
<dbReference type="Proteomes" id="UP000001880">
    <property type="component" value="Chromosome"/>
</dbReference>
<dbReference type="Pfam" id="PF13561">
    <property type="entry name" value="adh_short_C2"/>
    <property type="match status" value="1"/>
</dbReference>
<protein>
    <submittedName>
        <fullName evidence="3">Short-chain dehydrogenase/reductase SDR</fullName>
    </submittedName>
</protein>
<dbReference type="InterPro" id="IPR057326">
    <property type="entry name" value="KR_dom"/>
</dbReference>
<dbReference type="Gene3D" id="3.40.50.720">
    <property type="entry name" value="NAD(P)-binding Rossmann-like Domain"/>
    <property type="match status" value="1"/>
</dbReference>
<dbReference type="PRINTS" id="PR00080">
    <property type="entry name" value="SDRFAMILY"/>
</dbReference>
<dbReference type="InterPro" id="IPR002347">
    <property type="entry name" value="SDR_fam"/>
</dbReference>
<dbReference type="SUPFAM" id="SSF51735">
    <property type="entry name" value="NAD(P)-binding Rossmann-fold domains"/>
    <property type="match status" value="1"/>
</dbReference>
<dbReference type="InterPro" id="IPR036291">
    <property type="entry name" value="NAD(P)-bd_dom_sf"/>
</dbReference>
<dbReference type="KEGG" id="hoh:Hoch_5059"/>
<gene>
    <name evidence="3" type="ordered locus">Hoch_5059</name>
</gene>
<evidence type="ECO:0000259" key="2">
    <source>
        <dbReference type="SMART" id="SM00822"/>
    </source>
</evidence>